<dbReference type="EMBL" id="JAVDYJ010000001">
    <property type="protein sequence ID" value="MDR7346509.1"/>
    <property type="molecule type" value="Genomic_DNA"/>
</dbReference>
<sequence length="362" mass="39053">MSRTTRVTITASAVTLLCLGASLSASPQVIAETLGREVHTFSPLDPSTYPGRAEQEPPRALDASTAPRQQSTMSPDGTWMPKQPTEDADATAPGAQPPVFGIAGAEASAQPPQTPSTQADSHEPAAPQTSDVASAPENVDEDAGLDPTDQDDTETGQPAEEDDPVVPDVDTPESVTVIVNKLRPLPEDFVPEDLVELPAEFSQDTVELREEAAEATEKLFAAAHEDGIDLTVISAYRSFEYQQELYEGYTAQHGTDRTNEMSARPGHSEHQTGLAIDVDTPDGAHTLQQSFGETQAGQWLAEHADTYGFVIRYPQGAHEVTGFQYEPWHLRYFGEDYAQQIMEGSGVAETEFDLDPAPDYAP</sequence>
<evidence type="ECO:0000313" key="5">
    <source>
        <dbReference type="Proteomes" id="UP001183794"/>
    </source>
</evidence>
<dbReference type="InterPro" id="IPR058193">
    <property type="entry name" value="VanY/YodJ_core_dom"/>
</dbReference>
<keyword evidence="4" id="KW-0121">Carboxypeptidase</keyword>
<dbReference type="Gene3D" id="3.30.1380.10">
    <property type="match status" value="1"/>
</dbReference>
<dbReference type="RefSeq" id="WP_310171565.1">
    <property type="nucleotide sequence ID" value="NZ_BAABHE010000002.1"/>
</dbReference>
<comment type="caution">
    <text evidence="4">The sequence shown here is derived from an EMBL/GenBank/DDBJ whole genome shotgun (WGS) entry which is preliminary data.</text>
</comment>
<feature type="region of interest" description="Disordered" evidence="1">
    <location>
        <begin position="40"/>
        <end position="171"/>
    </location>
</feature>
<dbReference type="PANTHER" id="PTHR34385">
    <property type="entry name" value="D-ALANYL-D-ALANINE CARBOXYPEPTIDASE"/>
    <property type="match status" value="1"/>
</dbReference>
<evidence type="ECO:0000256" key="2">
    <source>
        <dbReference type="SAM" id="SignalP"/>
    </source>
</evidence>
<dbReference type="SUPFAM" id="SSF55166">
    <property type="entry name" value="Hedgehog/DD-peptidase"/>
    <property type="match status" value="1"/>
</dbReference>
<feature type="chain" id="PRO_5045212977" evidence="2">
    <location>
        <begin position="32"/>
        <end position="362"/>
    </location>
</feature>
<dbReference type="Pfam" id="PF02557">
    <property type="entry name" value="VanY"/>
    <property type="match status" value="1"/>
</dbReference>
<evidence type="ECO:0000256" key="1">
    <source>
        <dbReference type="SAM" id="MobiDB-lite"/>
    </source>
</evidence>
<evidence type="ECO:0000313" key="4">
    <source>
        <dbReference type="EMBL" id="MDR7346509.1"/>
    </source>
</evidence>
<protein>
    <submittedName>
        <fullName evidence="4">D-alanyl-D-alanine carboxypeptidase</fullName>
        <ecNumber evidence="4">3.4.16.4</ecNumber>
    </submittedName>
</protein>
<dbReference type="InterPro" id="IPR003709">
    <property type="entry name" value="VanY-like_core_dom"/>
</dbReference>
<dbReference type="GO" id="GO:0009002">
    <property type="term" value="F:serine-type D-Ala-D-Ala carboxypeptidase activity"/>
    <property type="evidence" value="ECO:0007669"/>
    <property type="project" value="UniProtKB-EC"/>
</dbReference>
<proteinExistence type="predicted"/>
<organism evidence="4 5">
    <name type="scientific">Enteractinococcus fodinae</name>
    <dbReference type="NCBI Taxonomy" id="684663"/>
    <lineage>
        <taxon>Bacteria</taxon>
        <taxon>Bacillati</taxon>
        <taxon>Actinomycetota</taxon>
        <taxon>Actinomycetes</taxon>
        <taxon>Micrococcales</taxon>
        <taxon>Micrococcaceae</taxon>
    </lineage>
</organism>
<accession>A0ABU2B2B7</accession>
<reference evidence="4 5" key="1">
    <citation type="submission" date="2023-07" db="EMBL/GenBank/DDBJ databases">
        <title>Sequencing the genomes of 1000 actinobacteria strains.</title>
        <authorList>
            <person name="Klenk H.-P."/>
        </authorList>
    </citation>
    <scope>NUCLEOTIDE SEQUENCE [LARGE SCALE GENOMIC DNA]</scope>
    <source>
        <strain evidence="4 5">DSM 22966</strain>
    </source>
</reference>
<feature type="compositionally biased region" description="Polar residues" evidence="1">
    <location>
        <begin position="66"/>
        <end position="75"/>
    </location>
</feature>
<feature type="compositionally biased region" description="Acidic residues" evidence="1">
    <location>
        <begin position="138"/>
        <end position="165"/>
    </location>
</feature>
<dbReference type="Proteomes" id="UP001183794">
    <property type="component" value="Unassembled WGS sequence"/>
</dbReference>
<dbReference type="CDD" id="cd14852">
    <property type="entry name" value="LD-carboxypeptidase"/>
    <property type="match status" value="1"/>
</dbReference>
<feature type="signal peptide" evidence="2">
    <location>
        <begin position="1"/>
        <end position="31"/>
    </location>
</feature>
<keyword evidence="2" id="KW-0732">Signal</keyword>
<name>A0ABU2B2B7_9MICC</name>
<gene>
    <name evidence="4" type="ORF">J2S62_000766</name>
</gene>
<dbReference type="InterPro" id="IPR052179">
    <property type="entry name" value="DD-CPase-like"/>
</dbReference>
<dbReference type="EC" id="3.4.16.4" evidence="4"/>
<keyword evidence="5" id="KW-1185">Reference proteome</keyword>
<dbReference type="InterPro" id="IPR009045">
    <property type="entry name" value="Zn_M74/Hedgehog-like"/>
</dbReference>
<feature type="domain" description="D-alanyl-D-alanine carboxypeptidase-like core" evidence="3">
    <location>
        <begin position="207"/>
        <end position="334"/>
    </location>
</feature>
<keyword evidence="4" id="KW-0645">Protease</keyword>
<keyword evidence="4" id="KW-0378">Hydrolase</keyword>
<dbReference type="PANTHER" id="PTHR34385:SF1">
    <property type="entry name" value="PEPTIDOGLYCAN L-ALANYL-D-GLUTAMATE ENDOPEPTIDASE CWLK"/>
    <property type="match status" value="1"/>
</dbReference>
<evidence type="ECO:0000259" key="3">
    <source>
        <dbReference type="Pfam" id="PF02557"/>
    </source>
</evidence>